<evidence type="ECO:0000256" key="2">
    <source>
        <dbReference type="ARBA" id="ARBA00022692"/>
    </source>
</evidence>
<name>A0A2P8D7F6_9BACT</name>
<keyword evidence="4 5" id="KW-0472">Membrane</keyword>
<keyword evidence="7" id="KW-1185">Reference proteome</keyword>
<dbReference type="GO" id="GO:0032259">
    <property type="term" value="P:methylation"/>
    <property type="evidence" value="ECO:0007669"/>
    <property type="project" value="UniProtKB-KW"/>
</dbReference>
<accession>A0A2P8D7F6</accession>
<evidence type="ECO:0000256" key="5">
    <source>
        <dbReference type="SAM" id="Phobius"/>
    </source>
</evidence>
<feature type="transmembrane region" description="Helical" evidence="5">
    <location>
        <begin position="21"/>
        <end position="39"/>
    </location>
</feature>
<feature type="transmembrane region" description="Helical" evidence="5">
    <location>
        <begin position="45"/>
        <end position="67"/>
    </location>
</feature>
<gene>
    <name evidence="6" type="ORF">B0I18_102136</name>
</gene>
<evidence type="ECO:0000256" key="1">
    <source>
        <dbReference type="ARBA" id="ARBA00004127"/>
    </source>
</evidence>
<feature type="transmembrane region" description="Helical" evidence="5">
    <location>
        <begin position="120"/>
        <end position="153"/>
    </location>
</feature>
<dbReference type="AlphaFoldDB" id="A0A2P8D7F6"/>
<feature type="transmembrane region" description="Helical" evidence="5">
    <location>
        <begin position="200"/>
        <end position="217"/>
    </location>
</feature>
<dbReference type="InterPro" id="IPR007318">
    <property type="entry name" value="Phopholipid_MeTrfase"/>
</dbReference>
<dbReference type="OrthoDB" id="941586at2"/>
<dbReference type="EMBL" id="PYGD01000002">
    <property type="protein sequence ID" value="PSK93166.1"/>
    <property type="molecule type" value="Genomic_DNA"/>
</dbReference>
<keyword evidence="6" id="KW-0808">Transferase</keyword>
<evidence type="ECO:0000256" key="4">
    <source>
        <dbReference type="ARBA" id="ARBA00023136"/>
    </source>
</evidence>
<sequence>MIRKILHTLLSISGFVPEHSNLPRTVLMLASFLFSVYILPQYRSLPYALLYFTGSTVLYIGIVYTVLSPKGFRLNLINKFGEEQAYLYYEGVLGFAFFHNGISLSHISQSTANLYWWDIIPHALLLTLSVLLFIAGFATKIWAAYIAGIPVYYYKDMFLGRKISNFVVKGPYRFLSNPMYGVGQLQVYAIAIYYHSVYGLLFGLLNQALVFSYYYLLEKPFICRTYLQPGLQVQGRLQGERQQ</sequence>
<protein>
    <submittedName>
        <fullName evidence="6">Phospholipid methyltransferase</fullName>
    </submittedName>
</protein>
<evidence type="ECO:0000313" key="7">
    <source>
        <dbReference type="Proteomes" id="UP000240572"/>
    </source>
</evidence>
<dbReference type="GO" id="GO:0012505">
    <property type="term" value="C:endomembrane system"/>
    <property type="evidence" value="ECO:0007669"/>
    <property type="project" value="UniProtKB-SubCell"/>
</dbReference>
<comment type="caution">
    <text evidence="6">The sequence shown here is derived from an EMBL/GenBank/DDBJ whole genome shotgun (WGS) entry which is preliminary data.</text>
</comment>
<keyword evidence="3 5" id="KW-1133">Transmembrane helix</keyword>
<dbReference type="Proteomes" id="UP000240572">
    <property type="component" value="Unassembled WGS sequence"/>
</dbReference>
<keyword evidence="2 5" id="KW-0812">Transmembrane</keyword>
<keyword evidence="6" id="KW-0489">Methyltransferase</keyword>
<dbReference type="RefSeq" id="WP_106522190.1">
    <property type="nucleotide sequence ID" value="NZ_PYGD01000002.1"/>
</dbReference>
<feature type="transmembrane region" description="Helical" evidence="5">
    <location>
        <begin position="87"/>
        <end position="108"/>
    </location>
</feature>
<reference evidence="6 7" key="1">
    <citation type="submission" date="2018-03" db="EMBL/GenBank/DDBJ databases">
        <title>Genomic Encyclopedia of Type Strains, Phase III (KMG-III): the genomes of soil and plant-associated and newly described type strains.</title>
        <authorList>
            <person name="Whitman W."/>
        </authorList>
    </citation>
    <scope>NUCLEOTIDE SEQUENCE [LARGE SCALE GENOMIC DNA]</scope>
    <source>
        <strain evidence="6 7">CGMCC 1.12700</strain>
    </source>
</reference>
<evidence type="ECO:0000313" key="6">
    <source>
        <dbReference type="EMBL" id="PSK93166.1"/>
    </source>
</evidence>
<comment type="subcellular location">
    <subcellularLocation>
        <location evidence="1">Endomembrane system</location>
        <topology evidence="1">Multi-pass membrane protein</topology>
    </subcellularLocation>
</comment>
<dbReference type="GO" id="GO:0008168">
    <property type="term" value="F:methyltransferase activity"/>
    <property type="evidence" value="ECO:0007669"/>
    <property type="project" value="UniProtKB-KW"/>
</dbReference>
<proteinExistence type="predicted"/>
<evidence type="ECO:0000256" key="3">
    <source>
        <dbReference type="ARBA" id="ARBA00022989"/>
    </source>
</evidence>
<organism evidence="6 7">
    <name type="scientific">Taibaiella chishuiensis</name>
    <dbReference type="NCBI Taxonomy" id="1434707"/>
    <lineage>
        <taxon>Bacteria</taxon>
        <taxon>Pseudomonadati</taxon>
        <taxon>Bacteroidota</taxon>
        <taxon>Chitinophagia</taxon>
        <taxon>Chitinophagales</taxon>
        <taxon>Chitinophagaceae</taxon>
        <taxon>Taibaiella</taxon>
    </lineage>
</organism>
<dbReference type="Pfam" id="PF04191">
    <property type="entry name" value="PEMT"/>
    <property type="match status" value="1"/>
</dbReference>